<dbReference type="GeneID" id="19332530"/>
<feature type="region of interest" description="Disordered" evidence="2">
    <location>
        <begin position="567"/>
        <end position="600"/>
    </location>
</feature>
<feature type="transmembrane region" description="Helical" evidence="3">
    <location>
        <begin position="421"/>
        <end position="443"/>
    </location>
</feature>
<feature type="region of interest" description="Disordered" evidence="2">
    <location>
        <begin position="1253"/>
        <end position="1277"/>
    </location>
</feature>
<evidence type="ECO:0000256" key="3">
    <source>
        <dbReference type="SAM" id="Phobius"/>
    </source>
</evidence>
<organism evidence="4 5">
    <name type="scientific">Pseudocercospora fijiensis (strain CIRAD86)</name>
    <name type="common">Black leaf streak disease fungus</name>
    <name type="synonym">Mycosphaerella fijiensis</name>
    <dbReference type="NCBI Taxonomy" id="383855"/>
    <lineage>
        <taxon>Eukaryota</taxon>
        <taxon>Fungi</taxon>
        <taxon>Dikarya</taxon>
        <taxon>Ascomycota</taxon>
        <taxon>Pezizomycotina</taxon>
        <taxon>Dothideomycetes</taxon>
        <taxon>Dothideomycetidae</taxon>
        <taxon>Mycosphaerellales</taxon>
        <taxon>Mycosphaerellaceae</taxon>
        <taxon>Pseudocercospora</taxon>
    </lineage>
</organism>
<sequence length="2206" mass="243309">MRIVQTRYFGDGSVSTGWNALRRVGEAVYGLQYSTQQRCAVLTASKLKSSLPGCAQKPRRGSSHAGCVGKQPRRVASRRAARRPLHASIHSLVKDVEVLSLRDASYRDLYKHVFHVPFLVHTNSAHKLFSVSLKVSFTGSRANADFAIWTTTMFYLGVVVGPFERNRILDPADIELRAESWEMRCYTEVRQEAVRLSQHQERVREIGVILCEACISTLNRSRLIYCKYKETVGDLELGLFHSYTILGVVFKNLSWNVPCDGVFITALVKDGPLRKQRDGRVPLWRSKSVNFRSLHICAGLRIWTKTDGFETLSEIAYRKSGTKGSIHFCTKRHQHLQPKIIRDSERVTRRMEISRFIHFARQAPACKLFRCHIDILEIAHATFVLEVDIMADHAFVHVFALAAIAAVVANQHIPQEQKSRAWYLVLGCLCLFLVLEVAIQSWALYMGVQNAWLTALQILESFWTIIKTYPATAGRDDTPFFYSSTTTSRLDLSDALFVFLVVAVAGAAICVGLLSLAEWSTSRVSCNVSAAQPHNAAEPSSNALQEAVAIDLDASADQTAYPVEGPIRFNRENTSQTPEEAPSAVKESASPFAPAPKSAQDPRFHTWLRRVDIPWNTKCYASAVFYGTGIWWHPILAWRSRKTPKTQKMIKEQEQRIEDIFKMRQQRPGLETDAKIAQKYEPFNWPKRGPPTDTDRKERKTFKSKTNNDKPRKEPRTSKEEAHTNMSKADSTREFKDKPLNSHNTAEDGGSVPQFQNPEPAAQCTPAPMSLDGKSPLDEKAEDSAAPKQQHEIPLVDITKGLEIAPSRPEAQRTEDAAVISASTTHSVENKSDQVATPECSALPEMEDQSDQKAAVAVSQISSDINPAQEESNLNPEAISRALPLTQDHEDTTSNVAPQKLPVLSDSVKPMPISTPSEEVSELEELKGSEPAQAVQEHRTNESEESASAVDNVASAPTRNDRYAGDIESGLRSAASSGGSDGSQGDQTMSLPQYQEALVAAGSDDTHEDIDMTNTNPDSEFSNDASEEHHTFTSGDAMDILPSSSNGRDIEVQAGIIPVEHQIGGAHDSTAGDVMTIHQGPVAQTMPAAPSPAQNLESHSEEQLANNDAMDEDEDMIEVPSQDTNQSTHAVQNDSQPSTLVPTPAFTHAPQSSLFNEPMQMSLRGSNAFSGSGAAQQYSTAPIFKAAHQAPPQGVFAFDGPPLPSQFSFETIGLPPAFGAGPAVENVPNSVNFFPPSGAPPVTFGSASINNTPESTLGTTQAHPQRRAARSGQQSFGVHSTAFTTAQWPVPAETKKSVTFEAAPFGRVQAFGNNAFPATQQMFSFGTEQSTSKTTTNGGQQPVSSNALLQNVQMPIGTAGPQSTAFQSTAMQSAPLLGANDNSKQVATVASQIDSVAQQPGNPLKTQQVSGSGNQHDQSPKPTAEDSNLFTSTQGAVKAPAISSSHEPDESSNNQASSAPEYAPVDSEAFALSLRPILKAGGARSAARRKPTQSTPFANLPSPRKRNREDDVERDREAEAEAEEPELTRHREENPIKADLGTAEFEAQDVLLEYTVPFDYKLQVAKERMAKWQTNLQAMQLNGNTSGGVLSTLVEYAKEADCCLEFFETEEGKWHEPTQKTTADEKLTVEQLNALVQCSIYANSMTDNMHLPSLDIQSAASELFRKLEKLHTKLEAKREEWVKLERRHKYQPPEAIAGIPDQIRRDVLQLCNALPNENGTAMNVQEELKKESSIATGVVNLVNGHLDNLESFFDGSTEERSYAVNSTFGKHLLERLKEIEAALKPLVVVEKDSATTPKNGLERLWSRIRNGKVAAPLVAVYGNFWESQARLEQSQDEGTQDALGDSQALQGKVLAQSATPSTLAATHAIATATSQPTYRQASTIPATNATPLGLSTRSHQGSYVPKVPSRNNSELSPEKADQGLYPSEKSNPLKSMEDDPAKKLMRRWLDASEKEFIDLEHSPRLENTKAAVEQLRVRLKHINEKFVKDRYSWKTNVINRDDSQYCQDKVKAITPRLKWTIEVMGDDGRSSCDFKEAQDLCDILLKALRLSRSQQNCVTIMREFRQFVDDNIAPLRDSGKTIADDEAEELRTIWGEFSFVCNSIKEIIDRIDDKAESWKVLADSQYGYCLLKTLNAELLPALMAVMDPVQEKLEFHVSLLEDLEKLRADLQSPAPEAFERSHELPKHPCRPGRMTLKRSQELRKLC</sequence>
<feature type="transmembrane region" description="Helical" evidence="3">
    <location>
        <begin position="390"/>
        <end position="409"/>
    </location>
</feature>
<feature type="compositionally biased region" description="Low complexity" evidence="2">
    <location>
        <begin position="973"/>
        <end position="987"/>
    </location>
</feature>
<evidence type="ECO:0000256" key="2">
    <source>
        <dbReference type="SAM" id="MobiDB-lite"/>
    </source>
</evidence>
<evidence type="ECO:0000256" key="1">
    <source>
        <dbReference type="SAM" id="Coils"/>
    </source>
</evidence>
<proteinExistence type="predicted"/>
<feature type="compositionally biased region" description="Basic and acidic residues" evidence="2">
    <location>
        <begin position="1507"/>
        <end position="1519"/>
    </location>
</feature>
<feature type="compositionally biased region" description="Polar residues" evidence="2">
    <location>
        <begin position="1253"/>
        <end position="1263"/>
    </location>
</feature>
<feature type="compositionally biased region" description="Basic and acidic residues" evidence="2">
    <location>
        <begin position="706"/>
        <end position="723"/>
    </location>
</feature>
<feature type="transmembrane region" description="Helical" evidence="3">
    <location>
        <begin position="495"/>
        <end position="517"/>
    </location>
</feature>
<feature type="compositionally biased region" description="Polar residues" evidence="2">
    <location>
        <begin position="1121"/>
        <end position="1141"/>
    </location>
</feature>
<feature type="compositionally biased region" description="Basic and acidic residues" evidence="2">
    <location>
        <begin position="1526"/>
        <end position="1536"/>
    </location>
</feature>
<feature type="compositionally biased region" description="Polar residues" evidence="2">
    <location>
        <begin position="1397"/>
        <end position="1435"/>
    </location>
</feature>
<name>N1Q8J7_PSEFD</name>
<feature type="compositionally biased region" description="Polar residues" evidence="2">
    <location>
        <begin position="864"/>
        <end position="875"/>
    </location>
</feature>
<feature type="coiled-coil region" evidence="1">
    <location>
        <begin position="1660"/>
        <end position="1687"/>
    </location>
</feature>
<feature type="compositionally biased region" description="Basic and acidic residues" evidence="2">
    <location>
        <begin position="775"/>
        <end position="791"/>
    </location>
</feature>
<accession>N1Q8J7</accession>
<dbReference type="VEuPathDB" id="FungiDB:MYCFIDRAFT_170706"/>
<evidence type="ECO:0000313" key="4">
    <source>
        <dbReference type="EMBL" id="EME89194.1"/>
    </source>
</evidence>
<feature type="region of interest" description="Disordered" evidence="2">
    <location>
        <begin position="1482"/>
        <end position="1540"/>
    </location>
</feature>
<feature type="compositionally biased region" description="Polar residues" evidence="2">
    <location>
        <begin position="1875"/>
        <end position="1901"/>
    </location>
</feature>
<evidence type="ECO:0000313" key="5">
    <source>
        <dbReference type="Proteomes" id="UP000016932"/>
    </source>
</evidence>
<feature type="region of interest" description="Disordered" evidence="2">
    <location>
        <begin position="1397"/>
        <end position="1462"/>
    </location>
</feature>
<feature type="compositionally biased region" description="Basic and acidic residues" evidence="2">
    <location>
        <begin position="730"/>
        <end position="740"/>
    </location>
</feature>
<keyword evidence="3" id="KW-0472">Membrane</keyword>
<dbReference type="OrthoDB" id="3649626at2759"/>
<feature type="transmembrane region" description="Helical" evidence="3">
    <location>
        <begin position="619"/>
        <end position="638"/>
    </location>
</feature>
<keyword evidence="5" id="KW-1185">Reference proteome</keyword>
<dbReference type="EMBL" id="KB446555">
    <property type="protein sequence ID" value="EME89194.1"/>
    <property type="molecule type" value="Genomic_DNA"/>
</dbReference>
<feature type="region of interest" description="Disordered" evidence="2">
    <location>
        <begin position="864"/>
        <end position="1044"/>
    </location>
</feature>
<keyword evidence="1" id="KW-0175">Coiled coil</keyword>
<gene>
    <name evidence="4" type="ORF">MYCFIDRAFT_170706</name>
</gene>
<feature type="region of interest" description="Disordered" evidence="2">
    <location>
        <begin position="53"/>
        <end position="82"/>
    </location>
</feature>
<feature type="region of interest" description="Disordered" evidence="2">
    <location>
        <begin position="677"/>
        <end position="801"/>
    </location>
</feature>
<dbReference type="HOGENOM" id="CLU_231145_0_0_1"/>
<protein>
    <submittedName>
        <fullName evidence="4">Uncharacterized protein</fullName>
    </submittedName>
</protein>
<reference evidence="4 5" key="1">
    <citation type="journal article" date="2012" name="PLoS Pathog.">
        <title>Diverse lifestyles and strategies of plant pathogenesis encoded in the genomes of eighteen Dothideomycetes fungi.</title>
        <authorList>
            <person name="Ohm R.A."/>
            <person name="Feau N."/>
            <person name="Henrissat B."/>
            <person name="Schoch C.L."/>
            <person name="Horwitz B.A."/>
            <person name="Barry K.W."/>
            <person name="Condon B.J."/>
            <person name="Copeland A.C."/>
            <person name="Dhillon B."/>
            <person name="Glaser F."/>
            <person name="Hesse C.N."/>
            <person name="Kosti I."/>
            <person name="LaButti K."/>
            <person name="Lindquist E.A."/>
            <person name="Lucas S."/>
            <person name="Salamov A.A."/>
            <person name="Bradshaw R.E."/>
            <person name="Ciuffetti L."/>
            <person name="Hamelin R.C."/>
            <person name="Kema G.H.J."/>
            <person name="Lawrence C."/>
            <person name="Scott J.A."/>
            <person name="Spatafora J.W."/>
            <person name="Turgeon B.G."/>
            <person name="de Wit P.J.G.M."/>
            <person name="Zhong S."/>
            <person name="Goodwin S.B."/>
            <person name="Grigoriev I.V."/>
        </authorList>
    </citation>
    <scope>NUCLEOTIDE SEQUENCE [LARGE SCALE GENOMIC DNA]</scope>
    <source>
        <strain evidence="4 5">CIRAD86</strain>
    </source>
</reference>
<feature type="region of interest" description="Disordered" evidence="2">
    <location>
        <begin position="1875"/>
        <end position="1938"/>
    </location>
</feature>
<dbReference type="KEGG" id="pfj:MYCFIDRAFT_170706"/>
<keyword evidence="3" id="KW-0812">Transmembrane</keyword>
<feature type="region of interest" description="Disordered" evidence="2">
    <location>
        <begin position="1120"/>
        <end position="1151"/>
    </location>
</feature>
<dbReference type="Proteomes" id="UP000016932">
    <property type="component" value="Unassembled WGS sequence"/>
</dbReference>
<feature type="compositionally biased region" description="Low complexity" evidence="2">
    <location>
        <begin position="588"/>
        <end position="599"/>
    </location>
</feature>
<feature type="compositionally biased region" description="Polar residues" evidence="2">
    <location>
        <begin position="1012"/>
        <end position="1024"/>
    </location>
</feature>
<feature type="compositionally biased region" description="Basic residues" evidence="2">
    <location>
        <begin position="71"/>
        <end position="82"/>
    </location>
</feature>
<dbReference type="RefSeq" id="XP_007921923.1">
    <property type="nucleotide sequence ID" value="XM_007923732.1"/>
</dbReference>
<keyword evidence="3" id="KW-1133">Transmembrane helix</keyword>